<keyword evidence="1" id="KW-0472">Membrane</keyword>
<proteinExistence type="predicted"/>
<feature type="transmembrane region" description="Helical" evidence="1">
    <location>
        <begin position="42"/>
        <end position="62"/>
    </location>
</feature>
<dbReference type="Proteomes" id="UP000321595">
    <property type="component" value="Chromosome"/>
</dbReference>
<dbReference type="OrthoDB" id="9790409at2"/>
<keyword evidence="3" id="KW-1185">Reference proteome</keyword>
<evidence type="ECO:0000313" key="2">
    <source>
        <dbReference type="EMBL" id="QED29840.1"/>
    </source>
</evidence>
<accession>A0A5B8XWC2</accession>
<dbReference type="RefSeq" id="WP_146963073.1">
    <property type="nucleotide sequence ID" value="NZ_CP042467.1"/>
</dbReference>
<sequence>MAAPQVVALVSGALFSVGLVLAQMTKPERVIGFLDVANWDPTLVFVMGGAVIVYAVLFRLIMKRPKPFVAPKFAVPTNRTIDKKLVAGSALFGIGWGMAGFCPGPGLVSLASGMSALTFVIAMLSGMFLHTNFQQWLDRRASSSEGSEALPATVSSK</sequence>
<feature type="transmembrane region" description="Helical" evidence="1">
    <location>
        <begin position="107"/>
        <end position="129"/>
    </location>
</feature>
<dbReference type="InterPro" id="IPR046513">
    <property type="entry name" value="DUF6691"/>
</dbReference>
<protein>
    <submittedName>
        <fullName evidence="2">YeeE/YedE family protein</fullName>
    </submittedName>
</protein>
<name>A0A5B8XWC2_9DELT</name>
<organism evidence="2 3">
    <name type="scientific">Microvenator marinus</name>
    <dbReference type="NCBI Taxonomy" id="2600177"/>
    <lineage>
        <taxon>Bacteria</taxon>
        <taxon>Deltaproteobacteria</taxon>
        <taxon>Bradymonadales</taxon>
        <taxon>Microvenatoraceae</taxon>
        <taxon>Microvenator</taxon>
    </lineage>
</organism>
<feature type="transmembrane region" description="Helical" evidence="1">
    <location>
        <begin position="83"/>
        <end position="101"/>
    </location>
</feature>
<keyword evidence="1" id="KW-1133">Transmembrane helix</keyword>
<reference evidence="2 3" key="1">
    <citation type="submission" date="2019-08" db="EMBL/GenBank/DDBJ databases">
        <authorList>
            <person name="Liang Q."/>
        </authorList>
    </citation>
    <scope>NUCLEOTIDE SEQUENCE [LARGE SCALE GENOMIC DNA]</scope>
    <source>
        <strain evidence="2 3">V1718</strain>
    </source>
</reference>
<dbReference type="Pfam" id="PF20398">
    <property type="entry name" value="DUF6691"/>
    <property type="match status" value="1"/>
</dbReference>
<dbReference type="KEGG" id="bbae:FRD01_21920"/>
<evidence type="ECO:0000256" key="1">
    <source>
        <dbReference type="SAM" id="Phobius"/>
    </source>
</evidence>
<dbReference type="AlphaFoldDB" id="A0A5B8XWC2"/>
<evidence type="ECO:0000313" key="3">
    <source>
        <dbReference type="Proteomes" id="UP000321595"/>
    </source>
</evidence>
<dbReference type="EMBL" id="CP042467">
    <property type="protein sequence ID" value="QED29840.1"/>
    <property type="molecule type" value="Genomic_DNA"/>
</dbReference>
<gene>
    <name evidence="2" type="ORF">FRD01_21920</name>
</gene>
<keyword evidence="1" id="KW-0812">Transmembrane</keyword>